<organism evidence="2 3">
    <name type="scientific">Cutaneotrichosporon spelunceum</name>
    <dbReference type="NCBI Taxonomy" id="1672016"/>
    <lineage>
        <taxon>Eukaryota</taxon>
        <taxon>Fungi</taxon>
        <taxon>Dikarya</taxon>
        <taxon>Basidiomycota</taxon>
        <taxon>Agaricomycotina</taxon>
        <taxon>Tremellomycetes</taxon>
        <taxon>Trichosporonales</taxon>
        <taxon>Trichosporonaceae</taxon>
        <taxon>Cutaneotrichosporon</taxon>
    </lineage>
</organism>
<keyword evidence="3" id="KW-1185">Reference proteome</keyword>
<evidence type="ECO:0000256" key="1">
    <source>
        <dbReference type="SAM" id="SignalP"/>
    </source>
</evidence>
<proteinExistence type="predicted"/>
<comment type="caution">
    <text evidence="2">The sequence shown here is derived from an EMBL/GenBank/DDBJ whole genome shotgun (WGS) entry which is preliminary data.</text>
</comment>
<feature type="signal peptide" evidence="1">
    <location>
        <begin position="1"/>
        <end position="15"/>
    </location>
</feature>
<name>A0AAD3TRS7_9TREE</name>
<sequence>MRALVFLPLLLFVSAIPNPPAVDNGTVAVSGDPETAGHTVLGSFKGASGRGGGSSGRRGGSGGYAPYLYGSASPQRPSVVTAACVACVAAVIAAV</sequence>
<evidence type="ECO:0000313" key="3">
    <source>
        <dbReference type="Proteomes" id="UP001222932"/>
    </source>
</evidence>
<keyword evidence="1" id="KW-0732">Signal</keyword>
<accession>A0AAD3TRS7</accession>
<dbReference type="EMBL" id="BTCM01000002">
    <property type="protein sequence ID" value="GMK55783.1"/>
    <property type="molecule type" value="Genomic_DNA"/>
</dbReference>
<evidence type="ECO:0000313" key="2">
    <source>
        <dbReference type="EMBL" id="GMK55783.1"/>
    </source>
</evidence>
<feature type="chain" id="PRO_5042157178" evidence="1">
    <location>
        <begin position="16"/>
        <end position="95"/>
    </location>
</feature>
<gene>
    <name evidence="2" type="ORF">CspeluHIS016_0208390</name>
</gene>
<reference evidence="2" key="2">
    <citation type="submission" date="2023-06" db="EMBL/GenBank/DDBJ databases">
        <authorList>
            <person name="Kobayashi Y."/>
            <person name="Kayamori A."/>
            <person name="Aoki K."/>
            <person name="Shiwa Y."/>
            <person name="Fujita N."/>
            <person name="Sugita T."/>
            <person name="Iwasaki W."/>
            <person name="Tanaka N."/>
            <person name="Takashima M."/>
        </authorList>
    </citation>
    <scope>NUCLEOTIDE SEQUENCE</scope>
    <source>
        <strain evidence="2">HIS016</strain>
    </source>
</reference>
<reference evidence="2" key="1">
    <citation type="journal article" date="2023" name="BMC Genomics">
        <title>Chromosome-level genome assemblies of Cutaneotrichosporon spp. (Trichosporonales, Basidiomycota) reveal imbalanced evolution between nucleotide sequences and chromosome synteny.</title>
        <authorList>
            <person name="Kobayashi Y."/>
            <person name="Kayamori A."/>
            <person name="Aoki K."/>
            <person name="Shiwa Y."/>
            <person name="Matsutani M."/>
            <person name="Fujita N."/>
            <person name="Sugita T."/>
            <person name="Iwasaki W."/>
            <person name="Tanaka N."/>
            <person name="Takashima M."/>
        </authorList>
    </citation>
    <scope>NUCLEOTIDE SEQUENCE</scope>
    <source>
        <strain evidence="2">HIS016</strain>
    </source>
</reference>
<protein>
    <submittedName>
        <fullName evidence="2">Uncharacterized protein</fullName>
    </submittedName>
</protein>
<dbReference type="AlphaFoldDB" id="A0AAD3TRS7"/>
<dbReference type="Proteomes" id="UP001222932">
    <property type="component" value="Unassembled WGS sequence"/>
</dbReference>